<dbReference type="EMBL" id="JAANNP010000017">
    <property type="protein sequence ID" value="NHC15144.1"/>
    <property type="molecule type" value="Genomic_DNA"/>
</dbReference>
<name>A0ABX0GZD8_9ACTN</name>
<keyword evidence="1" id="KW-0812">Transmembrane</keyword>
<dbReference type="InterPro" id="IPR050039">
    <property type="entry name" value="MAB_1171c-like"/>
</dbReference>
<feature type="transmembrane region" description="Helical" evidence="1">
    <location>
        <begin position="6"/>
        <end position="22"/>
    </location>
</feature>
<feature type="transmembrane region" description="Helical" evidence="1">
    <location>
        <begin position="66"/>
        <end position="83"/>
    </location>
</feature>
<feature type="transmembrane region" description="Helical" evidence="1">
    <location>
        <begin position="179"/>
        <end position="203"/>
    </location>
</feature>
<protein>
    <recommendedName>
        <fullName evidence="2">DUF6545 domain-containing protein</fullName>
    </recommendedName>
</protein>
<gene>
    <name evidence="3" type="ORF">G9H71_15255</name>
</gene>
<sequence>MLALELVPPAIVWVAAAYKLAALRRAPSTSAGRALLGTLVCLALASTAYCPPMYRWLGDVLDTPNIAALLAQALGLAMIWPARNLLLYQRHAPEVALRLARRRYVALPPILALQAVVWAWANTAVNDPKYVYVAAEHPRYVAFCAIHHAALVVAALDAIGPARRFGDAMSPDARVGMRLVAGAGYGALVLVGFDALFYASAFVGAPLSLWGQTDLVMAINLHTSTTLLAVGATLPDWGPRLLRTLRAARALRALHPLWRDLVAAAPGVVPPRSHRVLDVQRRLHRRVTEIRDAELALRGYLPDESLLLQLGQRAGVPAKDAAAFHHAAALSAAATARVHRPAVRATALERRAVAGGADLWSEAEWLSAVAQQYGAAKAALALPVTEPGGVGVAKVR</sequence>
<feature type="transmembrane region" description="Helical" evidence="1">
    <location>
        <begin position="104"/>
        <end position="120"/>
    </location>
</feature>
<keyword evidence="1" id="KW-1133">Transmembrane helix</keyword>
<keyword evidence="4" id="KW-1185">Reference proteome</keyword>
<comment type="caution">
    <text evidence="3">The sequence shown here is derived from an EMBL/GenBank/DDBJ whole genome shotgun (WGS) entry which is preliminary data.</text>
</comment>
<dbReference type="RefSeq" id="WP_166283339.1">
    <property type="nucleotide sequence ID" value="NZ_JAANNP010000017.1"/>
</dbReference>
<dbReference type="Pfam" id="PF20182">
    <property type="entry name" value="DUF6545"/>
    <property type="match status" value="1"/>
</dbReference>
<feature type="domain" description="DUF6545" evidence="2">
    <location>
        <begin position="245"/>
        <end position="373"/>
    </location>
</feature>
<feature type="transmembrane region" description="Helical" evidence="1">
    <location>
        <begin position="34"/>
        <end position="54"/>
    </location>
</feature>
<evidence type="ECO:0000313" key="4">
    <source>
        <dbReference type="Proteomes" id="UP000800981"/>
    </source>
</evidence>
<organism evidence="3 4">
    <name type="scientific">Motilibacter deserti</name>
    <dbReference type="NCBI Taxonomy" id="2714956"/>
    <lineage>
        <taxon>Bacteria</taxon>
        <taxon>Bacillati</taxon>
        <taxon>Actinomycetota</taxon>
        <taxon>Actinomycetes</taxon>
        <taxon>Motilibacterales</taxon>
        <taxon>Motilibacteraceae</taxon>
        <taxon>Motilibacter</taxon>
    </lineage>
</organism>
<dbReference type="InterPro" id="IPR046675">
    <property type="entry name" value="DUF6545"/>
</dbReference>
<dbReference type="NCBIfam" id="NF042915">
    <property type="entry name" value="MAB_1171c_fam"/>
    <property type="match status" value="1"/>
</dbReference>
<dbReference type="Proteomes" id="UP000800981">
    <property type="component" value="Unassembled WGS sequence"/>
</dbReference>
<evidence type="ECO:0000313" key="3">
    <source>
        <dbReference type="EMBL" id="NHC15144.1"/>
    </source>
</evidence>
<evidence type="ECO:0000256" key="1">
    <source>
        <dbReference type="SAM" id="Phobius"/>
    </source>
</evidence>
<evidence type="ECO:0000259" key="2">
    <source>
        <dbReference type="Pfam" id="PF20182"/>
    </source>
</evidence>
<reference evidence="3 4" key="1">
    <citation type="submission" date="2020-03" db="EMBL/GenBank/DDBJ databases">
        <title>Two novel Motilibacter sp.</title>
        <authorList>
            <person name="Liu S."/>
        </authorList>
    </citation>
    <scope>NUCLEOTIDE SEQUENCE [LARGE SCALE GENOMIC DNA]</scope>
    <source>
        <strain evidence="3 4">E257</strain>
    </source>
</reference>
<proteinExistence type="predicted"/>
<keyword evidence="1" id="KW-0472">Membrane</keyword>
<accession>A0ABX0GZD8</accession>
<feature type="transmembrane region" description="Helical" evidence="1">
    <location>
        <begin position="140"/>
        <end position="159"/>
    </location>
</feature>